<dbReference type="InterPro" id="IPR004358">
    <property type="entry name" value="Sig_transdc_His_kin-like_C"/>
</dbReference>
<dbReference type="GO" id="GO:0005524">
    <property type="term" value="F:ATP binding"/>
    <property type="evidence" value="ECO:0007669"/>
    <property type="project" value="UniProtKB-KW"/>
</dbReference>
<evidence type="ECO:0000259" key="8">
    <source>
        <dbReference type="PROSITE" id="PS50109"/>
    </source>
</evidence>
<evidence type="ECO:0000256" key="3">
    <source>
        <dbReference type="ARBA" id="ARBA00022553"/>
    </source>
</evidence>
<feature type="transmembrane region" description="Helical" evidence="7">
    <location>
        <begin position="78"/>
        <end position="99"/>
    </location>
</feature>
<feature type="transmembrane region" description="Helical" evidence="7">
    <location>
        <begin position="111"/>
        <end position="132"/>
    </location>
</feature>
<evidence type="ECO:0000256" key="6">
    <source>
        <dbReference type="ARBA" id="ARBA00023012"/>
    </source>
</evidence>
<dbReference type="Gene3D" id="1.10.287.130">
    <property type="match status" value="1"/>
</dbReference>
<keyword evidence="9" id="KW-0067">ATP-binding</keyword>
<protein>
    <recommendedName>
        <fullName evidence="2">histidine kinase</fullName>
        <ecNumber evidence="2">2.7.13.3</ecNumber>
    </recommendedName>
</protein>
<organism evidence="9 10">
    <name type="scientific">Haloarcula saliterrae</name>
    <dbReference type="NCBI Taxonomy" id="2950534"/>
    <lineage>
        <taxon>Archaea</taxon>
        <taxon>Methanobacteriati</taxon>
        <taxon>Methanobacteriota</taxon>
        <taxon>Stenosarchaea group</taxon>
        <taxon>Halobacteria</taxon>
        <taxon>Halobacteriales</taxon>
        <taxon>Haloarculaceae</taxon>
        <taxon>Haloarcula</taxon>
    </lineage>
</organism>
<dbReference type="Proteomes" id="UP001259659">
    <property type="component" value="Unassembled WGS sequence"/>
</dbReference>
<comment type="catalytic activity">
    <reaction evidence="1">
        <text>ATP + protein L-histidine = ADP + protein N-phospho-L-histidine.</text>
        <dbReference type="EC" id="2.7.13.3"/>
    </reaction>
</comment>
<dbReference type="PANTHER" id="PTHR43711:SF1">
    <property type="entry name" value="HISTIDINE KINASE 1"/>
    <property type="match status" value="1"/>
</dbReference>
<dbReference type="InterPro" id="IPR005467">
    <property type="entry name" value="His_kinase_dom"/>
</dbReference>
<dbReference type="SUPFAM" id="SSF55874">
    <property type="entry name" value="ATPase domain of HSP90 chaperone/DNA topoisomerase II/histidine kinase"/>
    <property type="match status" value="1"/>
</dbReference>
<feature type="transmembrane region" description="Helical" evidence="7">
    <location>
        <begin position="46"/>
        <end position="66"/>
    </location>
</feature>
<keyword evidence="4" id="KW-0808">Transferase</keyword>
<keyword evidence="5" id="KW-0418">Kinase</keyword>
<dbReference type="InterPro" id="IPR036890">
    <property type="entry name" value="HATPase_C_sf"/>
</dbReference>
<dbReference type="SMART" id="SM00388">
    <property type="entry name" value="HisKA"/>
    <property type="match status" value="1"/>
</dbReference>
<keyword evidence="7" id="KW-1133">Transmembrane helix</keyword>
<feature type="transmembrane region" description="Helical" evidence="7">
    <location>
        <begin position="12"/>
        <end position="34"/>
    </location>
</feature>
<feature type="domain" description="Histidine kinase" evidence="8">
    <location>
        <begin position="351"/>
        <end position="557"/>
    </location>
</feature>
<feature type="transmembrane region" description="Helical" evidence="7">
    <location>
        <begin position="211"/>
        <end position="230"/>
    </location>
</feature>
<keyword evidence="10" id="KW-1185">Reference proteome</keyword>
<dbReference type="PRINTS" id="PR00344">
    <property type="entry name" value="BCTRLSENSOR"/>
</dbReference>
<dbReference type="InterPro" id="IPR031621">
    <property type="entry name" value="HisKA_7TM"/>
</dbReference>
<feature type="transmembrane region" description="Helical" evidence="7">
    <location>
        <begin position="152"/>
        <end position="172"/>
    </location>
</feature>
<dbReference type="InterPro" id="IPR036097">
    <property type="entry name" value="HisK_dim/P_sf"/>
</dbReference>
<keyword evidence="3" id="KW-0597">Phosphoprotein</keyword>
<reference evidence="9 10" key="1">
    <citation type="submission" date="2022-06" db="EMBL/GenBank/DDBJ databases">
        <title>Haloarcula sp. a new haloarchaeum isolate from saline soil.</title>
        <authorList>
            <person name="Strakova D."/>
            <person name="Galisteo C."/>
            <person name="Sanchez-Porro C."/>
            <person name="Ventosa A."/>
        </authorList>
    </citation>
    <scope>NUCLEOTIDE SEQUENCE [LARGE SCALE GENOMIC DNA]</scope>
    <source>
        <strain evidence="9 10">S1CR25-12</strain>
    </source>
</reference>
<dbReference type="Pfam" id="PF16927">
    <property type="entry name" value="HisKA_7TM"/>
    <property type="match status" value="1"/>
</dbReference>
<evidence type="ECO:0000256" key="5">
    <source>
        <dbReference type="ARBA" id="ARBA00022777"/>
    </source>
</evidence>
<feature type="transmembrane region" description="Helical" evidence="7">
    <location>
        <begin position="184"/>
        <end position="205"/>
    </location>
</feature>
<evidence type="ECO:0000313" key="10">
    <source>
        <dbReference type="Proteomes" id="UP001259659"/>
    </source>
</evidence>
<dbReference type="Pfam" id="PF00512">
    <property type="entry name" value="HisKA"/>
    <property type="match status" value="1"/>
</dbReference>
<dbReference type="InterPro" id="IPR003661">
    <property type="entry name" value="HisK_dim/P_dom"/>
</dbReference>
<dbReference type="EC" id="2.7.13.3" evidence="2"/>
<dbReference type="Pfam" id="PF02518">
    <property type="entry name" value="HATPase_c"/>
    <property type="match status" value="1"/>
</dbReference>
<evidence type="ECO:0000256" key="4">
    <source>
        <dbReference type="ARBA" id="ARBA00022679"/>
    </source>
</evidence>
<accession>A0ABU2FGT2</accession>
<gene>
    <name evidence="9" type="ORF">NDI56_18840</name>
</gene>
<dbReference type="InterPro" id="IPR003594">
    <property type="entry name" value="HATPase_dom"/>
</dbReference>
<evidence type="ECO:0000256" key="2">
    <source>
        <dbReference type="ARBA" id="ARBA00012438"/>
    </source>
</evidence>
<dbReference type="SMART" id="SM00387">
    <property type="entry name" value="HATPase_c"/>
    <property type="match status" value="1"/>
</dbReference>
<proteinExistence type="predicted"/>
<sequence length="557" mass="60906">MIGVSTEPGSLLYLAYIVGFGAAATACFVSVGRARLIEDPDTRRGLVWLLLTSGSWAVFQTAYLVLPSPQLREVAYVFGLIVGLATVGPWLYFCSAYTGRSLHRSPTIQRGAVVVFLAISLVKLTNPVHGLYFTATVATEPFPHLAIQNGVLHWVVLGLAYALSTVGYFMLLELFWQVGHDARPLGVLVTLTALPVLPDLVGVLRPQLPEITYEPIGVALFAVGLLFLYLDDFQVIQFTEGRDDPVIMLDDDNRVREYNAPAKELFPDLETDVPIDDVVPNVTSRVSGTADGVLQVERAGGLRYYQLTSNPFTTDRSRLGRAVTLTDITDREKHRSELERQNDRLEKFAQTVSHDLRNPLNVAMGRLNIVRERTDNEHLESVASAHTRMERLINDLLSLARQGQPITETEPVHLSAVARDCWEVVATADAELVVEGDLSFEADPDRTEQLIENLFRNAVEHGSTSNLTQSDDAIDHGGDGVIRVGPLDGGHGFYVADDGPGIPEAERDQVFEYGYSTATDGTGFGLAIVAEIADAHGWDVGVVPSEAGGARFEITVR</sequence>
<dbReference type="InterPro" id="IPR050736">
    <property type="entry name" value="Sensor_HK_Regulatory"/>
</dbReference>
<evidence type="ECO:0000256" key="7">
    <source>
        <dbReference type="SAM" id="Phobius"/>
    </source>
</evidence>
<dbReference type="CDD" id="cd00082">
    <property type="entry name" value="HisKA"/>
    <property type="match status" value="1"/>
</dbReference>
<dbReference type="SUPFAM" id="SSF47384">
    <property type="entry name" value="Homodimeric domain of signal transducing histidine kinase"/>
    <property type="match status" value="1"/>
</dbReference>
<dbReference type="CDD" id="cd00075">
    <property type="entry name" value="HATPase"/>
    <property type="match status" value="1"/>
</dbReference>
<keyword evidence="9" id="KW-0547">Nucleotide-binding</keyword>
<evidence type="ECO:0000256" key="1">
    <source>
        <dbReference type="ARBA" id="ARBA00000085"/>
    </source>
</evidence>
<keyword evidence="7" id="KW-0472">Membrane</keyword>
<comment type="caution">
    <text evidence="9">The sequence shown here is derived from an EMBL/GenBank/DDBJ whole genome shotgun (WGS) entry which is preliminary data.</text>
</comment>
<keyword evidence="6" id="KW-0902">Two-component regulatory system</keyword>
<dbReference type="PROSITE" id="PS50109">
    <property type="entry name" value="HIS_KIN"/>
    <property type="match status" value="1"/>
</dbReference>
<dbReference type="PANTHER" id="PTHR43711">
    <property type="entry name" value="TWO-COMPONENT HISTIDINE KINASE"/>
    <property type="match status" value="1"/>
</dbReference>
<keyword evidence="7" id="KW-0812">Transmembrane</keyword>
<dbReference type="EMBL" id="JAMQON010000006">
    <property type="protein sequence ID" value="MDS0261463.1"/>
    <property type="molecule type" value="Genomic_DNA"/>
</dbReference>
<dbReference type="RefSeq" id="WP_310921316.1">
    <property type="nucleotide sequence ID" value="NZ_JAMQON010000006.1"/>
</dbReference>
<dbReference type="Gene3D" id="3.30.565.10">
    <property type="entry name" value="Histidine kinase-like ATPase, C-terminal domain"/>
    <property type="match status" value="1"/>
</dbReference>
<name>A0ABU2FGT2_9EURY</name>
<evidence type="ECO:0000313" key="9">
    <source>
        <dbReference type="EMBL" id="MDS0261463.1"/>
    </source>
</evidence>